<comment type="caution">
    <text evidence="2">The sequence shown here is derived from an EMBL/GenBank/DDBJ whole genome shotgun (WGS) entry which is preliminary data.</text>
</comment>
<proteinExistence type="predicted"/>
<dbReference type="InterPro" id="IPR052548">
    <property type="entry name" value="Type_VII_TA_antitoxin"/>
</dbReference>
<evidence type="ECO:0000259" key="1">
    <source>
        <dbReference type="Pfam" id="PF01909"/>
    </source>
</evidence>
<name>A0A2T1LWM5_9CHRO</name>
<dbReference type="EMBL" id="PXOH01000014">
    <property type="protein sequence ID" value="PSF36303.1"/>
    <property type="molecule type" value="Genomic_DNA"/>
</dbReference>
<dbReference type="InterPro" id="IPR002934">
    <property type="entry name" value="Polymerase_NTP_transf_dom"/>
</dbReference>
<keyword evidence="3" id="KW-1185">Reference proteome</keyword>
<keyword evidence="2" id="KW-0808">Transferase</keyword>
<dbReference type="SUPFAM" id="SSF81301">
    <property type="entry name" value="Nucleotidyltransferase"/>
    <property type="match status" value="1"/>
</dbReference>
<accession>A0A2T1LWM5</accession>
<dbReference type="CDD" id="cd05403">
    <property type="entry name" value="NT_KNTase_like"/>
    <property type="match status" value="1"/>
</dbReference>
<dbReference type="PANTHER" id="PTHR33933">
    <property type="entry name" value="NUCLEOTIDYLTRANSFERASE"/>
    <property type="match status" value="1"/>
</dbReference>
<dbReference type="Proteomes" id="UP000239001">
    <property type="component" value="Unassembled WGS sequence"/>
</dbReference>
<evidence type="ECO:0000313" key="2">
    <source>
        <dbReference type="EMBL" id="PSF36303.1"/>
    </source>
</evidence>
<sequence length="106" mass="12361">MNPNLTEILDQLRQYFQKLYGDRLAYLILYGSQARGDADPDSDIDILVVLNDAVDAWTEINRTSQYISELCLKYDTLISRNFASKSRYQLENSPFYMNVRREGILL</sequence>
<dbReference type="PANTHER" id="PTHR33933:SF1">
    <property type="entry name" value="PROTEIN ADENYLYLTRANSFERASE MNTA-RELATED"/>
    <property type="match status" value="1"/>
</dbReference>
<organism evidence="2 3">
    <name type="scientific">Aphanothece hegewaldii CCALA 016</name>
    <dbReference type="NCBI Taxonomy" id="2107694"/>
    <lineage>
        <taxon>Bacteria</taxon>
        <taxon>Bacillati</taxon>
        <taxon>Cyanobacteriota</taxon>
        <taxon>Cyanophyceae</taxon>
        <taxon>Oscillatoriophycideae</taxon>
        <taxon>Chroococcales</taxon>
        <taxon>Aphanothecaceae</taxon>
        <taxon>Aphanothece</taxon>
    </lineage>
</organism>
<feature type="domain" description="Polymerase nucleotidyl transferase" evidence="1">
    <location>
        <begin position="9"/>
        <end position="60"/>
    </location>
</feature>
<evidence type="ECO:0000313" key="3">
    <source>
        <dbReference type="Proteomes" id="UP000239001"/>
    </source>
</evidence>
<protein>
    <submittedName>
        <fullName evidence="2">Nucleotidyltransferase</fullName>
    </submittedName>
</protein>
<reference evidence="2 3" key="2">
    <citation type="submission" date="2018-03" db="EMBL/GenBank/DDBJ databases">
        <authorList>
            <person name="Keele B.F."/>
        </authorList>
    </citation>
    <scope>NUCLEOTIDE SEQUENCE [LARGE SCALE GENOMIC DNA]</scope>
    <source>
        <strain evidence="2 3">CCALA 016</strain>
    </source>
</reference>
<dbReference type="RefSeq" id="WP_106457487.1">
    <property type="nucleotide sequence ID" value="NZ_PXOH01000014.1"/>
</dbReference>
<dbReference type="InterPro" id="IPR043519">
    <property type="entry name" value="NT_sf"/>
</dbReference>
<reference evidence="2 3" key="1">
    <citation type="submission" date="2018-03" db="EMBL/GenBank/DDBJ databases">
        <title>The ancient ancestry and fast evolution of plastids.</title>
        <authorList>
            <person name="Moore K.R."/>
            <person name="Magnabosco C."/>
            <person name="Momper L."/>
            <person name="Gold D.A."/>
            <person name="Bosak T."/>
            <person name="Fournier G.P."/>
        </authorList>
    </citation>
    <scope>NUCLEOTIDE SEQUENCE [LARGE SCALE GENOMIC DNA]</scope>
    <source>
        <strain evidence="2 3">CCALA 016</strain>
    </source>
</reference>
<dbReference type="Pfam" id="PF01909">
    <property type="entry name" value="NTP_transf_2"/>
    <property type="match status" value="1"/>
</dbReference>
<dbReference type="OrthoDB" id="463845at2"/>
<dbReference type="AlphaFoldDB" id="A0A2T1LWM5"/>
<gene>
    <name evidence="2" type="ORF">C7H19_13945</name>
</gene>
<dbReference type="Gene3D" id="3.30.460.10">
    <property type="entry name" value="Beta Polymerase, domain 2"/>
    <property type="match status" value="1"/>
</dbReference>
<dbReference type="GO" id="GO:0016779">
    <property type="term" value="F:nucleotidyltransferase activity"/>
    <property type="evidence" value="ECO:0007669"/>
    <property type="project" value="InterPro"/>
</dbReference>